<dbReference type="Proteomes" id="UP000661649">
    <property type="component" value="Unassembled WGS sequence"/>
</dbReference>
<dbReference type="SMART" id="SM00387">
    <property type="entry name" value="HATPase_c"/>
    <property type="match status" value="1"/>
</dbReference>
<organism evidence="11 12">
    <name type="scientific">Blautia stercoris</name>
    <dbReference type="NCBI Taxonomy" id="871664"/>
    <lineage>
        <taxon>Bacteria</taxon>
        <taxon>Bacillati</taxon>
        <taxon>Bacillota</taxon>
        <taxon>Clostridia</taxon>
        <taxon>Lachnospirales</taxon>
        <taxon>Lachnospiraceae</taxon>
        <taxon>Blautia</taxon>
    </lineage>
</organism>
<name>A0ABR7PD65_9FIRM</name>
<keyword evidence="8" id="KW-1133">Transmembrane helix</keyword>
<evidence type="ECO:0000256" key="4">
    <source>
        <dbReference type="ARBA" id="ARBA00022553"/>
    </source>
</evidence>
<dbReference type="GO" id="GO:0016301">
    <property type="term" value="F:kinase activity"/>
    <property type="evidence" value="ECO:0007669"/>
    <property type="project" value="UniProtKB-KW"/>
</dbReference>
<keyword evidence="7" id="KW-0902">Two-component regulatory system</keyword>
<dbReference type="InterPro" id="IPR003594">
    <property type="entry name" value="HATPase_dom"/>
</dbReference>
<sequence>MKKWMERVADWKFDKKMQLLVSVAIVLTTVIMLLVSTISTVMSIKKQSMELLKTQNDVIVENFESSLENYKMMAIATVIDTSVQDYVKCSNKTDLRSLKSIDNANNVLSSIVNMHSSLNFIAVVNNKLEDYLYKGNQNIYYSKFDKVYRADYGSSKKLHSSTLKMHYCNAYYERETYTLNLYFPVYDTNMVKKELGLLCMNITDPTLQQILASSPDSSAENEVVRQDGKIFASRAGKDIGKKVSYSDKLKKTEGAFTENGKLYLYEKVPDWELYVISSVSTYELYKGSIATIGFMAVIMLILIAVSILSVKAVIQMVYRPLDKVVRKMDDVASGFLKTRINVDHMGEDFIKLAVGFNSMMEEIEVLMEQVKLEQHQIEQIRLDALQSQIQPHFLYNTLDCIHWQAVADGNKEISTMVKALAKYYRICLSGGHDIIPLKMELEHVRNYLVIQNMRYDNIIGSEISVDSNAEETMIPKLTLQPLVENSIYHGMKVKEGKTGTVFIKVKRKGKDVLITLADTGTGMTQEEIDRMNEQLSQYEETFGYGVRNVNKRIQLLYGEEYGLYYLKNETGGVTVEIRLPYETEAKENVLRGEMIHV</sequence>
<dbReference type="Pfam" id="PF02518">
    <property type="entry name" value="HATPase_c"/>
    <property type="match status" value="1"/>
</dbReference>
<evidence type="ECO:0000259" key="10">
    <source>
        <dbReference type="PROSITE" id="PS50885"/>
    </source>
</evidence>
<evidence type="ECO:0000256" key="1">
    <source>
        <dbReference type="ARBA" id="ARBA00000085"/>
    </source>
</evidence>
<feature type="domain" description="HAMP" evidence="10">
    <location>
        <begin position="319"/>
        <end position="368"/>
    </location>
</feature>
<feature type="transmembrane region" description="Helical" evidence="8">
    <location>
        <begin position="292"/>
        <end position="318"/>
    </location>
</feature>
<protein>
    <recommendedName>
        <fullName evidence="3">histidine kinase</fullName>
        <ecNumber evidence="3">2.7.13.3</ecNumber>
    </recommendedName>
</protein>
<evidence type="ECO:0000313" key="12">
    <source>
        <dbReference type="Proteomes" id="UP000661649"/>
    </source>
</evidence>
<reference evidence="11 12" key="1">
    <citation type="submission" date="2020-08" db="EMBL/GenBank/DDBJ databases">
        <title>Genome public.</title>
        <authorList>
            <person name="Liu C."/>
            <person name="Sun Q."/>
        </authorList>
    </citation>
    <scope>NUCLEOTIDE SEQUENCE [LARGE SCALE GENOMIC DNA]</scope>
    <source>
        <strain evidence="11 12">3_YM_SP_D4_24.mj</strain>
    </source>
</reference>
<keyword evidence="5" id="KW-0808">Transferase</keyword>
<evidence type="ECO:0000256" key="6">
    <source>
        <dbReference type="ARBA" id="ARBA00022777"/>
    </source>
</evidence>
<dbReference type="Gene3D" id="3.30.565.10">
    <property type="entry name" value="Histidine kinase-like ATPase, C-terminal domain"/>
    <property type="match status" value="1"/>
</dbReference>
<evidence type="ECO:0000256" key="2">
    <source>
        <dbReference type="ARBA" id="ARBA00004370"/>
    </source>
</evidence>
<proteinExistence type="predicted"/>
<dbReference type="SUPFAM" id="SSF55874">
    <property type="entry name" value="ATPase domain of HSP90 chaperone/DNA topoisomerase II/histidine kinase"/>
    <property type="match status" value="1"/>
</dbReference>
<dbReference type="SMART" id="SM00304">
    <property type="entry name" value="HAMP"/>
    <property type="match status" value="1"/>
</dbReference>
<dbReference type="PROSITE" id="PS50109">
    <property type="entry name" value="HIS_KIN"/>
    <property type="match status" value="1"/>
</dbReference>
<dbReference type="EC" id="2.7.13.3" evidence="3"/>
<evidence type="ECO:0000256" key="8">
    <source>
        <dbReference type="SAM" id="Phobius"/>
    </source>
</evidence>
<comment type="caution">
    <text evidence="11">The sequence shown here is derived from an EMBL/GenBank/DDBJ whole genome shotgun (WGS) entry which is preliminary data.</text>
</comment>
<keyword evidence="12" id="KW-1185">Reference proteome</keyword>
<dbReference type="Pfam" id="PF06580">
    <property type="entry name" value="His_kinase"/>
    <property type="match status" value="1"/>
</dbReference>
<dbReference type="InterPro" id="IPR050640">
    <property type="entry name" value="Bact_2-comp_sensor_kinase"/>
</dbReference>
<dbReference type="PROSITE" id="PS50885">
    <property type="entry name" value="HAMP"/>
    <property type="match status" value="1"/>
</dbReference>
<dbReference type="CDD" id="cd06225">
    <property type="entry name" value="HAMP"/>
    <property type="match status" value="1"/>
</dbReference>
<keyword evidence="6 11" id="KW-0418">Kinase</keyword>
<dbReference type="EMBL" id="JACRTP010000005">
    <property type="protein sequence ID" value="MBC8629347.1"/>
    <property type="molecule type" value="Genomic_DNA"/>
</dbReference>
<comment type="catalytic activity">
    <reaction evidence="1">
        <text>ATP + protein L-histidine = ADP + protein N-phospho-L-histidine.</text>
        <dbReference type="EC" id="2.7.13.3"/>
    </reaction>
</comment>
<dbReference type="PANTHER" id="PTHR34220:SF7">
    <property type="entry name" value="SENSOR HISTIDINE KINASE YPDA"/>
    <property type="match status" value="1"/>
</dbReference>
<keyword evidence="8" id="KW-0472">Membrane</keyword>
<dbReference type="Gene3D" id="6.10.340.10">
    <property type="match status" value="1"/>
</dbReference>
<keyword evidence="8" id="KW-0812">Transmembrane</keyword>
<dbReference type="InterPro" id="IPR005467">
    <property type="entry name" value="His_kinase_dom"/>
</dbReference>
<dbReference type="InterPro" id="IPR003660">
    <property type="entry name" value="HAMP_dom"/>
</dbReference>
<gene>
    <name evidence="11" type="ORF">H8712_12125</name>
</gene>
<dbReference type="InterPro" id="IPR036890">
    <property type="entry name" value="HATPase_C_sf"/>
</dbReference>
<keyword evidence="4" id="KW-0597">Phosphoprotein</keyword>
<evidence type="ECO:0000256" key="5">
    <source>
        <dbReference type="ARBA" id="ARBA00022679"/>
    </source>
</evidence>
<evidence type="ECO:0000256" key="3">
    <source>
        <dbReference type="ARBA" id="ARBA00012438"/>
    </source>
</evidence>
<dbReference type="PANTHER" id="PTHR34220">
    <property type="entry name" value="SENSOR HISTIDINE KINASE YPDA"/>
    <property type="match status" value="1"/>
</dbReference>
<evidence type="ECO:0000313" key="11">
    <source>
        <dbReference type="EMBL" id="MBC8629347.1"/>
    </source>
</evidence>
<evidence type="ECO:0000259" key="9">
    <source>
        <dbReference type="PROSITE" id="PS50109"/>
    </source>
</evidence>
<feature type="domain" description="Histidine kinase" evidence="9">
    <location>
        <begin position="479"/>
        <end position="583"/>
    </location>
</feature>
<dbReference type="InterPro" id="IPR010559">
    <property type="entry name" value="Sig_transdc_His_kin_internal"/>
</dbReference>
<comment type="subcellular location">
    <subcellularLocation>
        <location evidence="2">Membrane</location>
    </subcellularLocation>
</comment>
<accession>A0ABR7PD65</accession>
<evidence type="ECO:0000256" key="7">
    <source>
        <dbReference type="ARBA" id="ARBA00023012"/>
    </source>
</evidence>